<dbReference type="Proteomes" id="UP001165090">
    <property type="component" value="Unassembled WGS sequence"/>
</dbReference>
<accession>A0ABQ5SAU7</accession>
<name>A0ABQ5SAU7_9CHLO</name>
<dbReference type="EMBL" id="BSDZ01000038">
    <property type="protein sequence ID" value="GLI66680.1"/>
    <property type="molecule type" value="Genomic_DNA"/>
</dbReference>
<comment type="caution">
    <text evidence="2">The sequence shown here is derived from an EMBL/GenBank/DDBJ whole genome shotgun (WGS) entry which is preliminary data.</text>
</comment>
<feature type="region of interest" description="Disordered" evidence="1">
    <location>
        <begin position="1"/>
        <end position="87"/>
    </location>
</feature>
<keyword evidence="3" id="KW-1185">Reference proteome</keyword>
<protein>
    <submittedName>
        <fullName evidence="2">Uncharacterized protein</fullName>
    </submittedName>
</protein>
<proteinExistence type="predicted"/>
<feature type="compositionally biased region" description="Polar residues" evidence="1">
    <location>
        <begin position="1"/>
        <end position="83"/>
    </location>
</feature>
<evidence type="ECO:0000313" key="3">
    <source>
        <dbReference type="Proteomes" id="UP001165090"/>
    </source>
</evidence>
<reference evidence="2 3" key="1">
    <citation type="journal article" date="2023" name="IScience">
        <title>Expanded male sex-determining region conserved during the evolution of homothallism in the green alga Volvox.</title>
        <authorList>
            <person name="Yamamoto K."/>
            <person name="Matsuzaki R."/>
            <person name="Mahakham W."/>
            <person name="Heman W."/>
            <person name="Sekimoto H."/>
            <person name="Kawachi M."/>
            <person name="Minakuchi Y."/>
            <person name="Toyoda A."/>
            <person name="Nozaki H."/>
        </authorList>
    </citation>
    <scope>NUCLEOTIDE SEQUENCE [LARGE SCALE GENOMIC DNA]</scope>
    <source>
        <strain evidence="2 3">NIES-4468</strain>
    </source>
</reference>
<evidence type="ECO:0000256" key="1">
    <source>
        <dbReference type="SAM" id="MobiDB-lite"/>
    </source>
</evidence>
<organism evidence="2 3">
    <name type="scientific">Volvox africanus</name>
    <dbReference type="NCBI Taxonomy" id="51714"/>
    <lineage>
        <taxon>Eukaryota</taxon>
        <taxon>Viridiplantae</taxon>
        <taxon>Chlorophyta</taxon>
        <taxon>core chlorophytes</taxon>
        <taxon>Chlorophyceae</taxon>
        <taxon>CS clade</taxon>
        <taxon>Chlamydomonadales</taxon>
        <taxon>Volvocaceae</taxon>
        <taxon>Volvox</taxon>
    </lineage>
</organism>
<evidence type="ECO:0000313" key="2">
    <source>
        <dbReference type="EMBL" id="GLI66680.1"/>
    </source>
</evidence>
<sequence>MQPTGQPDATNRTTRCNQPDNQMQPTGQPDATNRTTRCNQPDNQMQPTGQPDATNRTTRCNQPDNQMQPTGQPDATNRTTRCNNPGLACRYHHRRPRRRQCRHFHPPVGGPMVHQYILLHSIVRRQRLPGSVTVPLATC</sequence>
<gene>
    <name evidence="2" type="ORF">VaNZ11_010611</name>
</gene>